<dbReference type="Proteomes" id="UP000281406">
    <property type="component" value="Unassembled WGS sequence"/>
</dbReference>
<comment type="caution">
    <text evidence="2">The sequence shown here is derived from an EMBL/GenBank/DDBJ whole genome shotgun (WGS) entry which is preliminary data.</text>
</comment>
<dbReference type="EMBL" id="RJVU01037189">
    <property type="protein sequence ID" value="ROL46703.1"/>
    <property type="molecule type" value="Genomic_DNA"/>
</dbReference>
<feature type="region of interest" description="Disordered" evidence="1">
    <location>
        <begin position="1"/>
        <end position="31"/>
    </location>
</feature>
<sequence>MDTAGVISSVPSQSVGASCNVTTRPTFKQPKGVLTTQESSTYQQHDLQSFDQHSRGDMTTSQALNYLPSQDHPFAKEAAQQSLVESNASEQELKVKKVERSIQDQATFAQMAKIGEDILTKSGLVVQRFKEHEKEGKSFDSDEMDFKAPLHTLLRNCLDQTKENFALLKENTQARPECQSNVKDEDQTQEDLWLENADQKSKSRDQNEAIVILKDTPNPNNHYITYLECKRLELIKLRKLLKRLCFKREGLLALKRVAKLLYPP</sequence>
<keyword evidence="3" id="KW-1185">Reference proteome</keyword>
<protein>
    <submittedName>
        <fullName evidence="2">Uncharacterized protein</fullName>
    </submittedName>
</protein>
<accession>A0A3N0YKL4</accession>
<evidence type="ECO:0000313" key="2">
    <source>
        <dbReference type="EMBL" id="ROL46703.1"/>
    </source>
</evidence>
<reference evidence="2 3" key="1">
    <citation type="submission" date="2018-10" db="EMBL/GenBank/DDBJ databases">
        <title>Genome assembly for a Yunnan-Guizhou Plateau 3E fish, Anabarilius grahami (Regan), and its evolutionary and genetic applications.</title>
        <authorList>
            <person name="Jiang W."/>
        </authorList>
    </citation>
    <scope>NUCLEOTIDE SEQUENCE [LARGE SCALE GENOMIC DNA]</scope>
    <source>
        <strain evidence="2">AG-KIZ</strain>
        <tissue evidence="2">Muscle</tissue>
    </source>
</reference>
<evidence type="ECO:0000256" key="1">
    <source>
        <dbReference type="SAM" id="MobiDB-lite"/>
    </source>
</evidence>
<evidence type="ECO:0000313" key="3">
    <source>
        <dbReference type="Proteomes" id="UP000281406"/>
    </source>
</evidence>
<feature type="compositionally biased region" description="Polar residues" evidence="1">
    <location>
        <begin position="9"/>
        <end position="26"/>
    </location>
</feature>
<name>A0A3N0YKL4_ANAGA</name>
<gene>
    <name evidence="2" type="ORF">DPX16_12596</name>
</gene>
<dbReference type="AlphaFoldDB" id="A0A3N0YKL4"/>
<proteinExistence type="predicted"/>
<organism evidence="2 3">
    <name type="scientific">Anabarilius grahami</name>
    <name type="common">Kanglang fish</name>
    <name type="synonym">Barilius grahami</name>
    <dbReference type="NCBI Taxonomy" id="495550"/>
    <lineage>
        <taxon>Eukaryota</taxon>
        <taxon>Metazoa</taxon>
        <taxon>Chordata</taxon>
        <taxon>Craniata</taxon>
        <taxon>Vertebrata</taxon>
        <taxon>Euteleostomi</taxon>
        <taxon>Actinopterygii</taxon>
        <taxon>Neopterygii</taxon>
        <taxon>Teleostei</taxon>
        <taxon>Ostariophysi</taxon>
        <taxon>Cypriniformes</taxon>
        <taxon>Xenocyprididae</taxon>
        <taxon>Xenocypridinae</taxon>
        <taxon>Xenocypridinae incertae sedis</taxon>
        <taxon>Anabarilius</taxon>
    </lineage>
</organism>